<evidence type="ECO:0000256" key="1">
    <source>
        <dbReference type="SAM" id="Phobius"/>
    </source>
</evidence>
<feature type="domain" description="LiaI-LiaF-like transmembrane region" evidence="2">
    <location>
        <begin position="5"/>
        <end position="47"/>
    </location>
</feature>
<dbReference type="AlphaFoldDB" id="A0A809RYB2"/>
<evidence type="ECO:0000259" key="2">
    <source>
        <dbReference type="Pfam" id="PF18917"/>
    </source>
</evidence>
<keyword evidence="1" id="KW-0812">Transmembrane</keyword>
<protein>
    <recommendedName>
        <fullName evidence="2">LiaI-LiaF-like transmembrane region domain-containing protein</fullName>
    </recommendedName>
</protein>
<name>A0A809RYB2_9PROT</name>
<feature type="transmembrane region" description="Helical" evidence="1">
    <location>
        <begin position="32"/>
        <end position="51"/>
    </location>
</feature>
<accession>A0A809RYB2</accession>
<dbReference type="InterPro" id="IPR043726">
    <property type="entry name" value="LiaI-LiaF-like_TM1"/>
</dbReference>
<dbReference type="Pfam" id="PF18917">
    <property type="entry name" value="LiaI-LiaF-like_TM1"/>
    <property type="match status" value="1"/>
</dbReference>
<organism evidence="3 4">
    <name type="scientific">Candidatus Desulfobacillus denitrificans</name>
    <dbReference type="NCBI Taxonomy" id="2608985"/>
    <lineage>
        <taxon>Bacteria</taxon>
        <taxon>Pseudomonadati</taxon>
        <taxon>Pseudomonadota</taxon>
        <taxon>Betaproteobacteria</taxon>
        <taxon>Candidatus Desulfobacillus</taxon>
    </lineage>
</organism>
<dbReference type="Proteomes" id="UP000662914">
    <property type="component" value="Chromosome"/>
</dbReference>
<dbReference type="EMBL" id="AP021857">
    <property type="protein sequence ID" value="BBO21186.1"/>
    <property type="molecule type" value="Genomic_DNA"/>
</dbReference>
<keyword evidence="1" id="KW-0472">Membrane</keyword>
<dbReference type="KEGG" id="ddz:DSYM_18850"/>
<keyword evidence="1" id="KW-1133">Transmembrane helix</keyword>
<evidence type="ECO:0000313" key="4">
    <source>
        <dbReference type="Proteomes" id="UP000662914"/>
    </source>
</evidence>
<evidence type="ECO:0000313" key="3">
    <source>
        <dbReference type="EMBL" id="BBO21186.1"/>
    </source>
</evidence>
<proteinExistence type="predicted"/>
<gene>
    <name evidence="3" type="ORF">DSYM_18850</name>
</gene>
<reference evidence="3" key="1">
    <citation type="journal article" name="DNA Res.">
        <title>The physiological potential of anammox bacteria as revealed by their core genome structure.</title>
        <authorList>
            <person name="Okubo T."/>
            <person name="Toyoda A."/>
            <person name="Fukuhara K."/>
            <person name="Uchiyama I."/>
            <person name="Harigaya Y."/>
            <person name="Kuroiwa M."/>
            <person name="Suzuki T."/>
            <person name="Murakami Y."/>
            <person name="Suwa Y."/>
            <person name="Takami H."/>
        </authorList>
    </citation>
    <scope>NUCLEOTIDE SEQUENCE</scope>
    <source>
        <strain evidence="3">317325-3</strain>
    </source>
</reference>
<sequence length="55" mass="5979">MRGTFWPVVLIVLGGLLLLSNLGILPLGELKALATTWWPLILILIGVTSLLKKGR</sequence>